<dbReference type="RefSeq" id="XP_018020118.1">
    <property type="nucleotide sequence ID" value="XM_018164629.2"/>
</dbReference>
<feature type="region of interest" description="Disordered" evidence="1">
    <location>
        <begin position="228"/>
        <end position="395"/>
    </location>
</feature>
<dbReference type="GeneID" id="108676539"/>
<feature type="non-terminal residue" evidence="4">
    <location>
        <position position="1"/>
    </location>
</feature>
<keyword evidence="2" id="KW-0472">Membrane</keyword>
<reference evidence="4" key="1">
    <citation type="submission" date="2025-08" db="UniProtKB">
        <authorList>
            <consortium name="RefSeq"/>
        </authorList>
    </citation>
    <scope>IDENTIFICATION</scope>
    <source>
        <tissue evidence="4">Whole organism</tissue>
    </source>
</reference>
<feature type="compositionally biased region" description="Basic and acidic residues" evidence="1">
    <location>
        <begin position="381"/>
        <end position="395"/>
    </location>
</feature>
<feature type="compositionally biased region" description="Polar residues" evidence="1">
    <location>
        <begin position="369"/>
        <end position="378"/>
    </location>
</feature>
<evidence type="ECO:0000313" key="3">
    <source>
        <dbReference type="Proteomes" id="UP000694843"/>
    </source>
</evidence>
<evidence type="ECO:0000313" key="4">
    <source>
        <dbReference type="RefSeq" id="XP_018020118.1"/>
    </source>
</evidence>
<accession>A0A8B7P267</accession>
<name>A0A8B7P267_HYAAZ</name>
<feature type="compositionally biased region" description="Basic and acidic residues" evidence="1">
    <location>
        <begin position="358"/>
        <end position="368"/>
    </location>
</feature>
<feature type="compositionally biased region" description="Basic and acidic residues" evidence="1">
    <location>
        <begin position="285"/>
        <end position="295"/>
    </location>
</feature>
<dbReference type="AlphaFoldDB" id="A0A8B7P267"/>
<dbReference type="KEGG" id="hazt:108676539"/>
<keyword evidence="2" id="KW-0812">Transmembrane</keyword>
<feature type="compositionally biased region" description="Basic and acidic residues" evidence="1">
    <location>
        <begin position="229"/>
        <end position="247"/>
    </location>
</feature>
<sequence>VSYFAGYEKALQVAISICIIVAIVLLFVSIYNVRHRARGGGELSPYLLRILRRRTNEGTRQSPQGDVPPPYDDVITEDLKELPSYDDVIAGKEGVVNHGFQLEEDDQWNPSSLSDPEPKPAVNTTQIAMKDLGSSVDNDNGNQSDVVIEISAMAAPESNNLDSGTMTEKMYEELSSKSDEAIHLSEASQVNECYENKTDYEIKGVKISETEARGELDEISIVNERARRKNDFAHQDYAKTRGPEKQEVSLPKIRSSEVHSTCISELGDPSTGAIPKTRFNKIKAKARDKSKRSEDEITPEIKPSKNSRNNSQQCEGSEQYDFNASEASKPKNAQVNEFCAHHSAFESSDDDAIAPNEWVRRERSEHTDTVMQENSSNRVKMPPEETLGRETKLHE</sequence>
<organism evidence="3 4">
    <name type="scientific">Hyalella azteca</name>
    <name type="common">Amphipod</name>
    <dbReference type="NCBI Taxonomy" id="294128"/>
    <lineage>
        <taxon>Eukaryota</taxon>
        <taxon>Metazoa</taxon>
        <taxon>Ecdysozoa</taxon>
        <taxon>Arthropoda</taxon>
        <taxon>Crustacea</taxon>
        <taxon>Multicrustacea</taxon>
        <taxon>Malacostraca</taxon>
        <taxon>Eumalacostraca</taxon>
        <taxon>Peracarida</taxon>
        <taxon>Amphipoda</taxon>
        <taxon>Senticaudata</taxon>
        <taxon>Talitrida</taxon>
        <taxon>Talitroidea</taxon>
        <taxon>Hyalellidae</taxon>
        <taxon>Hyalella</taxon>
    </lineage>
</organism>
<keyword evidence="3" id="KW-1185">Reference proteome</keyword>
<feature type="compositionally biased region" description="Polar residues" evidence="1">
    <location>
        <begin position="304"/>
        <end position="335"/>
    </location>
</feature>
<evidence type="ECO:0000256" key="1">
    <source>
        <dbReference type="SAM" id="MobiDB-lite"/>
    </source>
</evidence>
<evidence type="ECO:0000256" key="2">
    <source>
        <dbReference type="SAM" id="Phobius"/>
    </source>
</evidence>
<dbReference type="Proteomes" id="UP000694843">
    <property type="component" value="Unplaced"/>
</dbReference>
<proteinExistence type="predicted"/>
<protein>
    <submittedName>
        <fullName evidence="4">Uncharacterized protein LOC108676539</fullName>
    </submittedName>
</protein>
<keyword evidence="2" id="KW-1133">Transmembrane helix</keyword>
<gene>
    <name evidence="4" type="primary">LOC108676539</name>
</gene>
<feature type="transmembrane region" description="Helical" evidence="2">
    <location>
        <begin position="12"/>
        <end position="33"/>
    </location>
</feature>